<gene>
    <name evidence="2" type="ORF">LG34_05400</name>
</gene>
<evidence type="ECO:0000256" key="1">
    <source>
        <dbReference type="SAM" id="Phobius"/>
    </source>
</evidence>
<keyword evidence="1" id="KW-0812">Transmembrane</keyword>
<dbReference type="Proteomes" id="UP000245288">
    <property type="component" value="Unassembled WGS sequence"/>
</dbReference>
<protein>
    <submittedName>
        <fullName evidence="2">Membrane protein</fullName>
    </submittedName>
</protein>
<comment type="caution">
    <text evidence="2">The sequence shown here is derived from an EMBL/GenBank/DDBJ whole genome shotgun (WGS) entry which is preliminary data.</text>
</comment>
<organism evidence="2 3">
    <name type="scientific">Eubacterium ramulus</name>
    <dbReference type="NCBI Taxonomy" id="39490"/>
    <lineage>
        <taxon>Bacteria</taxon>
        <taxon>Bacillati</taxon>
        <taxon>Bacillota</taxon>
        <taxon>Clostridia</taxon>
        <taxon>Eubacteriales</taxon>
        <taxon>Eubacteriaceae</taxon>
        <taxon>Eubacterium</taxon>
    </lineage>
</organism>
<evidence type="ECO:0000313" key="3">
    <source>
        <dbReference type="Proteomes" id="UP000245288"/>
    </source>
</evidence>
<feature type="transmembrane region" description="Helical" evidence="1">
    <location>
        <begin position="73"/>
        <end position="94"/>
    </location>
</feature>
<dbReference type="RefSeq" id="WP_109215138.1">
    <property type="nucleotide sequence ID" value="NZ_CABMEW010000036.1"/>
</dbReference>
<feature type="transmembrane region" description="Helical" evidence="1">
    <location>
        <begin position="6"/>
        <end position="27"/>
    </location>
</feature>
<accession>A0A2V1JUJ6</accession>
<proteinExistence type="predicted"/>
<keyword evidence="1" id="KW-1133">Transmembrane helix</keyword>
<sequence length="106" mass="11699">MIGFSIMTWFIAVIMIGLSISLLKGNYTFVHGNVFDRTKDKAGYAKKLGKPVLLLAVGIAISGVLAVALPQEYAMTIVIIFLLLVVAVTIGLFYRVDKYFRKSLLE</sequence>
<name>A0A2V1JUJ6_EUBRA</name>
<feature type="transmembrane region" description="Helical" evidence="1">
    <location>
        <begin position="48"/>
        <end position="67"/>
    </location>
</feature>
<dbReference type="AlphaFoldDB" id="A0A2V1JUJ6"/>
<dbReference type="EMBL" id="JRFU01000055">
    <property type="protein sequence ID" value="PWE87195.1"/>
    <property type="molecule type" value="Genomic_DNA"/>
</dbReference>
<keyword evidence="3" id="KW-1185">Reference proteome</keyword>
<reference evidence="2 3" key="1">
    <citation type="submission" date="2014-09" db="EMBL/GenBank/DDBJ databases">
        <title>Butyrate-producing bacteria isolated from human gut.</title>
        <authorList>
            <person name="Zhang Q."/>
            <person name="Zhao L."/>
        </authorList>
    </citation>
    <scope>NUCLEOTIDE SEQUENCE [LARGE SCALE GENOMIC DNA]</scope>
    <source>
        <strain evidence="2 3">21</strain>
    </source>
</reference>
<keyword evidence="1" id="KW-0472">Membrane</keyword>
<dbReference type="OrthoDB" id="2065306at2"/>
<evidence type="ECO:0000313" key="2">
    <source>
        <dbReference type="EMBL" id="PWE87195.1"/>
    </source>
</evidence>